<dbReference type="NCBIfam" id="TIGR00945">
    <property type="entry name" value="tatC"/>
    <property type="match status" value="1"/>
</dbReference>
<evidence type="ECO:0000256" key="1">
    <source>
        <dbReference type="ARBA" id="ARBA00004141"/>
    </source>
</evidence>
<dbReference type="PANTHER" id="PTHR30371">
    <property type="entry name" value="SEC-INDEPENDENT PROTEIN TRANSLOCASE PROTEIN TATC"/>
    <property type="match status" value="1"/>
</dbReference>
<comment type="caution">
    <text evidence="6">The sequence shown here is derived from an EMBL/GenBank/DDBJ whole genome shotgun (WGS) entry which is preliminary data.</text>
</comment>
<feature type="transmembrane region" description="Helical" evidence="5">
    <location>
        <begin position="183"/>
        <end position="200"/>
    </location>
</feature>
<evidence type="ECO:0000256" key="4">
    <source>
        <dbReference type="ARBA" id="ARBA00023136"/>
    </source>
</evidence>
<keyword evidence="7" id="KW-1185">Reference proteome</keyword>
<dbReference type="PROSITE" id="PS01218">
    <property type="entry name" value="TATC"/>
    <property type="match status" value="1"/>
</dbReference>
<protein>
    <recommendedName>
        <fullName evidence="5">Sec-independent protein translocase protein TatC</fullName>
    </recommendedName>
</protein>
<keyword evidence="5" id="KW-0653">Protein transport</keyword>
<dbReference type="EMBL" id="JBHLTP010000003">
    <property type="protein sequence ID" value="MFC0523236.1"/>
    <property type="molecule type" value="Genomic_DNA"/>
</dbReference>
<dbReference type="HAMAP" id="MF_00902">
    <property type="entry name" value="TatC"/>
    <property type="match status" value="1"/>
</dbReference>
<keyword evidence="4 5" id="KW-0472">Membrane</keyword>
<proteinExistence type="inferred from homology"/>
<keyword evidence="5" id="KW-0813">Transport</keyword>
<dbReference type="Proteomes" id="UP001589836">
    <property type="component" value="Unassembled WGS sequence"/>
</dbReference>
<keyword evidence="2 5" id="KW-0812">Transmembrane</keyword>
<dbReference type="InterPro" id="IPR019820">
    <property type="entry name" value="Sec-indep_translocase_CS"/>
</dbReference>
<evidence type="ECO:0000256" key="3">
    <source>
        <dbReference type="ARBA" id="ARBA00022989"/>
    </source>
</evidence>
<accession>A0ABV6LLE4</accession>
<evidence type="ECO:0000256" key="5">
    <source>
        <dbReference type="HAMAP-Rule" id="MF_00902"/>
    </source>
</evidence>
<reference evidence="6 7" key="1">
    <citation type="submission" date="2024-09" db="EMBL/GenBank/DDBJ databases">
        <authorList>
            <person name="Sun Q."/>
            <person name="Mori K."/>
        </authorList>
    </citation>
    <scope>NUCLEOTIDE SEQUENCE [LARGE SCALE GENOMIC DNA]</scope>
    <source>
        <strain evidence="6 7">NCAIM B.02529</strain>
    </source>
</reference>
<comment type="subcellular location">
    <subcellularLocation>
        <location evidence="5">Cell membrane</location>
        <topology evidence="5">Multi-pass membrane protein</topology>
    </subcellularLocation>
    <subcellularLocation>
        <location evidence="1">Membrane</location>
        <topology evidence="1">Multi-pass membrane protein</topology>
    </subcellularLocation>
</comment>
<dbReference type="InterPro" id="IPR002033">
    <property type="entry name" value="TatC"/>
</dbReference>
<name>A0ABV6LLE4_9BACI</name>
<keyword evidence="5" id="KW-0811">Translocation</keyword>
<feature type="transmembrane region" description="Helical" evidence="5">
    <location>
        <begin position="206"/>
        <end position="224"/>
    </location>
</feature>
<feature type="transmembrane region" description="Helical" evidence="5">
    <location>
        <begin position="145"/>
        <end position="171"/>
    </location>
</feature>
<organism evidence="6 7">
    <name type="scientific">Pontibacillus salicampi</name>
    <dbReference type="NCBI Taxonomy" id="1449801"/>
    <lineage>
        <taxon>Bacteria</taxon>
        <taxon>Bacillati</taxon>
        <taxon>Bacillota</taxon>
        <taxon>Bacilli</taxon>
        <taxon>Bacillales</taxon>
        <taxon>Bacillaceae</taxon>
        <taxon>Pontibacillus</taxon>
    </lineage>
</organism>
<feature type="transmembrane region" description="Helical" evidence="5">
    <location>
        <begin position="95"/>
        <end position="125"/>
    </location>
</feature>
<evidence type="ECO:0000313" key="6">
    <source>
        <dbReference type="EMBL" id="MFC0523236.1"/>
    </source>
</evidence>
<feature type="transmembrane region" description="Helical" evidence="5">
    <location>
        <begin position="14"/>
        <end position="36"/>
    </location>
</feature>
<dbReference type="PRINTS" id="PR01840">
    <property type="entry name" value="TATCFAMILY"/>
</dbReference>
<comment type="similarity">
    <text evidence="5">Belongs to the TatC family.</text>
</comment>
<comment type="function">
    <text evidence="5">Part of the twin-arginine translocation (Tat) system that transports large folded proteins containing a characteristic twin-arginine motif in their signal peptide across membranes.</text>
</comment>
<evidence type="ECO:0000313" key="7">
    <source>
        <dbReference type="Proteomes" id="UP001589836"/>
    </source>
</evidence>
<feature type="transmembrane region" description="Helical" evidence="5">
    <location>
        <begin position="56"/>
        <end position="83"/>
    </location>
</feature>
<evidence type="ECO:0000256" key="2">
    <source>
        <dbReference type="ARBA" id="ARBA00022692"/>
    </source>
</evidence>
<sequence length="240" mass="27916">MNYTEHLEELRTRLLWIFGFFVVFFIAGFVFVEEIYQYFVNNIDYQLTVLGPFDILWIYLMLASMVAITGTLPILSLQIWLFVKPALTPKEQKVSLSYIPAIFLLFLGGLAFGYFLIQPLIFNFLLSLGQDMFQTMFTVEKYFKFLVRVTLPFAIFFEIPIIVMFLTSLGIVNPMVLRKVRKYAYFVLVIIGTMISPPDFILQLVVAFPLIVLYEVSIMLSSVVQRRRDRKLSEALSEDT</sequence>
<comment type="subunit">
    <text evidence="5">Forms a complex with TatA.</text>
</comment>
<dbReference type="Pfam" id="PF00902">
    <property type="entry name" value="TatC"/>
    <property type="match status" value="1"/>
</dbReference>
<keyword evidence="3 5" id="KW-1133">Transmembrane helix</keyword>
<dbReference type="PANTHER" id="PTHR30371:SF4">
    <property type="entry name" value="SEC-INDEPENDENT PROTEIN TRANSLOCASE PROTEIN TATCD"/>
    <property type="match status" value="1"/>
</dbReference>
<dbReference type="RefSeq" id="WP_377345883.1">
    <property type="nucleotide sequence ID" value="NZ_JBHLTP010000003.1"/>
</dbReference>
<gene>
    <name evidence="5 6" type="primary">tatC</name>
    <name evidence="6" type="ORF">ACFFGV_06455</name>
</gene>
<keyword evidence="5" id="KW-1003">Cell membrane</keyword>